<dbReference type="Proteomes" id="UP001642520">
    <property type="component" value="Unassembled WGS sequence"/>
</dbReference>
<gene>
    <name evidence="1" type="ORF">XYLVIOL_LOCUS9919</name>
</gene>
<dbReference type="EMBL" id="CAXAJV020001300">
    <property type="protein sequence ID" value="CAL7950373.1"/>
    <property type="molecule type" value="Genomic_DNA"/>
</dbReference>
<evidence type="ECO:0000313" key="2">
    <source>
        <dbReference type="Proteomes" id="UP001642520"/>
    </source>
</evidence>
<evidence type="ECO:0000313" key="1">
    <source>
        <dbReference type="EMBL" id="CAL7950373.1"/>
    </source>
</evidence>
<name>A0ABP1PF00_XYLVO</name>
<comment type="caution">
    <text evidence="1">The sequence shown here is derived from an EMBL/GenBank/DDBJ whole genome shotgun (WGS) entry which is preliminary data.</text>
</comment>
<reference evidence="1 2" key="1">
    <citation type="submission" date="2024-08" db="EMBL/GenBank/DDBJ databases">
        <authorList>
            <person name="Will J Nash"/>
            <person name="Angela Man"/>
            <person name="Seanna McTaggart"/>
            <person name="Kendall Baker"/>
            <person name="Tom Barker"/>
            <person name="Leah Catchpole"/>
            <person name="Alex Durrant"/>
            <person name="Karim Gharbi"/>
            <person name="Naomi Irish"/>
            <person name="Gemy Kaithakottil"/>
            <person name="Debby Ku"/>
            <person name="Aaliyah Providence"/>
            <person name="Felix Shaw"/>
            <person name="David Swarbreck"/>
            <person name="Chris Watkins"/>
            <person name="Ann M. McCartney"/>
            <person name="Giulio Formenti"/>
            <person name="Alice Mouton"/>
            <person name="Noel Vella"/>
            <person name="Bjorn M von Reumont"/>
            <person name="Adriana Vella"/>
            <person name="Wilfried Haerty"/>
        </authorList>
    </citation>
    <scope>NUCLEOTIDE SEQUENCE [LARGE SCALE GENOMIC DNA]</scope>
</reference>
<sequence>MAPLVSSSADGFLDDSLSASATSLTTSLEPYPLIVCIYRTPSKEKDRTSHTLSGPTLWKRASSSINFSIKNSQQHLERSSAAITPLANDRSTTATSRFNLEIHRHAALKAPRYEPRTRGGFDVTEKTLGTSADCVPAVH</sequence>
<protein>
    <submittedName>
        <fullName evidence="1">Uncharacterized protein</fullName>
    </submittedName>
</protein>
<organism evidence="1 2">
    <name type="scientific">Xylocopa violacea</name>
    <name type="common">Violet carpenter bee</name>
    <name type="synonym">Apis violacea</name>
    <dbReference type="NCBI Taxonomy" id="135666"/>
    <lineage>
        <taxon>Eukaryota</taxon>
        <taxon>Metazoa</taxon>
        <taxon>Ecdysozoa</taxon>
        <taxon>Arthropoda</taxon>
        <taxon>Hexapoda</taxon>
        <taxon>Insecta</taxon>
        <taxon>Pterygota</taxon>
        <taxon>Neoptera</taxon>
        <taxon>Endopterygota</taxon>
        <taxon>Hymenoptera</taxon>
        <taxon>Apocrita</taxon>
        <taxon>Aculeata</taxon>
        <taxon>Apoidea</taxon>
        <taxon>Anthophila</taxon>
        <taxon>Apidae</taxon>
        <taxon>Xylocopa</taxon>
        <taxon>Xylocopa</taxon>
    </lineage>
</organism>
<accession>A0ABP1PF00</accession>
<keyword evidence="2" id="KW-1185">Reference proteome</keyword>
<proteinExistence type="predicted"/>